<gene>
    <name evidence="2" type="ORF">SDC9_109598</name>
</gene>
<evidence type="ECO:0000256" key="1">
    <source>
        <dbReference type="SAM" id="Phobius"/>
    </source>
</evidence>
<sequence>MARLDDHSHCLYCGDPIPYGREYCDDECLVLRDYDERTERKKDRRFYILVAVSLVAVLAAGGLAKMLL</sequence>
<reference evidence="2" key="1">
    <citation type="submission" date="2019-08" db="EMBL/GenBank/DDBJ databases">
        <authorList>
            <person name="Kucharzyk K."/>
            <person name="Murdoch R.W."/>
            <person name="Higgins S."/>
            <person name="Loffler F."/>
        </authorList>
    </citation>
    <scope>NUCLEOTIDE SEQUENCE</scope>
</reference>
<comment type="caution">
    <text evidence="2">The sequence shown here is derived from an EMBL/GenBank/DDBJ whole genome shotgun (WGS) entry which is preliminary data.</text>
</comment>
<name>A0A645BDJ6_9ZZZZ</name>
<dbReference type="AlphaFoldDB" id="A0A645BDJ6"/>
<dbReference type="EMBL" id="VSSQ01019014">
    <property type="protein sequence ID" value="MPM62721.1"/>
    <property type="molecule type" value="Genomic_DNA"/>
</dbReference>
<evidence type="ECO:0000313" key="2">
    <source>
        <dbReference type="EMBL" id="MPM62721.1"/>
    </source>
</evidence>
<feature type="transmembrane region" description="Helical" evidence="1">
    <location>
        <begin position="46"/>
        <end position="67"/>
    </location>
</feature>
<evidence type="ECO:0008006" key="3">
    <source>
        <dbReference type="Google" id="ProtNLM"/>
    </source>
</evidence>
<keyword evidence="1" id="KW-1133">Transmembrane helix</keyword>
<accession>A0A645BDJ6</accession>
<organism evidence="2">
    <name type="scientific">bioreactor metagenome</name>
    <dbReference type="NCBI Taxonomy" id="1076179"/>
    <lineage>
        <taxon>unclassified sequences</taxon>
        <taxon>metagenomes</taxon>
        <taxon>ecological metagenomes</taxon>
    </lineage>
</organism>
<dbReference type="Pfam" id="PF09889">
    <property type="entry name" value="DUF2116"/>
    <property type="match status" value="1"/>
</dbReference>
<protein>
    <recommendedName>
        <fullName evidence="3">DUF2116 family Zn-ribbon domain-containing protein</fullName>
    </recommendedName>
</protein>
<keyword evidence="1" id="KW-0812">Transmembrane</keyword>
<keyword evidence="1" id="KW-0472">Membrane</keyword>
<proteinExistence type="predicted"/>
<dbReference type="InterPro" id="IPR019216">
    <property type="entry name" value="DUF2116_treble_clef"/>
</dbReference>